<keyword evidence="3" id="KW-1185">Reference proteome</keyword>
<comment type="caution">
    <text evidence="2">The sequence shown here is derived from an EMBL/GenBank/DDBJ whole genome shotgun (WGS) entry which is preliminary data.</text>
</comment>
<keyword evidence="1" id="KW-1133">Transmembrane helix</keyword>
<accession>A0AAV0MZ22</accession>
<feature type="transmembrane region" description="Helical" evidence="1">
    <location>
        <begin position="12"/>
        <end position="36"/>
    </location>
</feature>
<keyword evidence="1" id="KW-0472">Membrane</keyword>
<evidence type="ECO:0000313" key="2">
    <source>
        <dbReference type="EMBL" id="CAI0451382.1"/>
    </source>
</evidence>
<protein>
    <submittedName>
        <fullName evidence="2">Uncharacterized protein</fullName>
    </submittedName>
</protein>
<evidence type="ECO:0000313" key="3">
    <source>
        <dbReference type="Proteomes" id="UP001154282"/>
    </source>
</evidence>
<organism evidence="2 3">
    <name type="scientific">Linum tenue</name>
    <dbReference type="NCBI Taxonomy" id="586396"/>
    <lineage>
        <taxon>Eukaryota</taxon>
        <taxon>Viridiplantae</taxon>
        <taxon>Streptophyta</taxon>
        <taxon>Embryophyta</taxon>
        <taxon>Tracheophyta</taxon>
        <taxon>Spermatophyta</taxon>
        <taxon>Magnoliopsida</taxon>
        <taxon>eudicotyledons</taxon>
        <taxon>Gunneridae</taxon>
        <taxon>Pentapetalae</taxon>
        <taxon>rosids</taxon>
        <taxon>fabids</taxon>
        <taxon>Malpighiales</taxon>
        <taxon>Linaceae</taxon>
        <taxon>Linum</taxon>
    </lineage>
</organism>
<dbReference type="EMBL" id="CAMGYJ010000007">
    <property type="protein sequence ID" value="CAI0451382.1"/>
    <property type="molecule type" value="Genomic_DNA"/>
</dbReference>
<evidence type="ECO:0000256" key="1">
    <source>
        <dbReference type="SAM" id="Phobius"/>
    </source>
</evidence>
<sequence length="45" mass="4832">MVGLLHVPLFDSDWIICGSFHILLSSSIIIVVSGYAKTLEGKASL</sequence>
<gene>
    <name evidence="2" type="ORF">LITE_LOCUS30846</name>
</gene>
<dbReference type="Proteomes" id="UP001154282">
    <property type="component" value="Unassembled WGS sequence"/>
</dbReference>
<name>A0AAV0MZ22_9ROSI</name>
<dbReference type="AlphaFoldDB" id="A0AAV0MZ22"/>
<keyword evidence="1" id="KW-0812">Transmembrane</keyword>
<proteinExistence type="predicted"/>
<reference evidence="2" key="1">
    <citation type="submission" date="2022-08" db="EMBL/GenBank/DDBJ databases">
        <authorList>
            <person name="Gutierrez-Valencia J."/>
        </authorList>
    </citation>
    <scope>NUCLEOTIDE SEQUENCE</scope>
</reference>